<evidence type="ECO:0000259" key="12">
    <source>
        <dbReference type="PROSITE" id="PS50879"/>
    </source>
</evidence>
<dbReference type="Proteomes" id="UP000664521">
    <property type="component" value="Unassembled WGS sequence"/>
</dbReference>
<comment type="cofactor">
    <cofactor evidence="2">
        <name>Mg(2+)</name>
        <dbReference type="ChEBI" id="CHEBI:18420"/>
    </cofactor>
</comment>
<dbReference type="CDD" id="cd09280">
    <property type="entry name" value="RNase_HI_eukaryote_like"/>
    <property type="match status" value="1"/>
</dbReference>
<dbReference type="PROSITE" id="PS50879">
    <property type="entry name" value="RNASE_H_1"/>
    <property type="match status" value="1"/>
</dbReference>
<dbReference type="InterPro" id="IPR012337">
    <property type="entry name" value="RNaseH-like_sf"/>
</dbReference>
<comment type="function">
    <text evidence="3">Endonuclease that specifically degrades the RNA of RNA-DNA hybrids.</text>
</comment>
<evidence type="ECO:0000256" key="5">
    <source>
        <dbReference type="ARBA" id="ARBA00012180"/>
    </source>
</evidence>
<dbReference type="InterPro" id="IPR037056">
    <property type="entry name" value="RNase_H1_N_sf"/>
</dbReference>
<evidence type="ECO:0000256" key="1">
    <source>
        <dbReference type="ARBA" id="ARBA00000077"/>
    </source>
</evidence>
<reference evidence="13" key="1">
    <citation type="submission" date="2021-03" db="EMBL/GenBank/DDBJ databases">
        <authorList>
            <person name="Tagirdzhanova G."/>
        </authorList>
    </citation>
    <scope>NUCLEOTIDE SEQUENCE</scope>
</reference>
<evidence type="ECO:0000256" key="8">
    <source>
        <dbReference type="ARBA" id="ARBA00022723"/>
    </source>
</evidence>
<keyword evidence="7" id="KW-0540">Nuclease</keyword>
<proteinExistence type="inferred from homology"/>
<dbReference type="InterPro" id="IPR011320">
    <property type="entry name" value="RNase_H1_N"/>
</dbReference>
<keyword evidence="11" id="KW-0460">Magnesium</keyword>
<gene>
    <name evidence="13" type="ORF">HETSPECPRED_006423</name>
</gene>
<keyword evidence="14" id="KW-1185">Reference proteome</keyword>
<accession>A0A8H3FS11</accession>
<comment type="similarity">
    <text evidence="4">Belongs to the RNase H family.</text>
</comment>
<dbReference type="GO" id="GO:0046872">
    <property type="term" value="F:metal ion binding"/>
    <property type="evidence" value="ECO:0007669"/>
    <property type="project" value="UniProtKB-KW"/>
</dbReference>
<dbReference type="GO" id="GO:0003676">
    <property type="term" value="F:nucleic acid binding"/>
    <property type="evidence" value="ECO:0007669"/>
    <property type="project" value="InterPro"/>
</dbReference>
<dbReference type="InterPro" id="IPR036397">
    <property type="entry name" value="RNaseH_sf"/>
</dbReference>
<dbReference type="EC" id="3.1.26.4" evidence="5"/>
<protein>
    <recommendedName>
        <fullName evidence="6">Ribonuclease H</fullName>
        <ecNumber evidence="5">3.1.26.4</ecNumber>
    </recommendedName>
</protein>
<evidence type="ECO:0000256" key="11">
    <source>
        <dbReference type="ARBA" id="ARBA00022842"/>
    </source>
</evidence>
<dbReference type="AlphaFoldDB" id="A0A8H3FS11"/>
<evidence type="ECO:0000256" key="3">
    <source>
        <dbReference type="ARBA" id="ARBA00004065"/>
    </source>
</evidence>
<dbReference type="Pfam" id="PF00075">
    <property type="entry name" value="RNase_H"/>
    <property type="match status" value="1"/>
</dbReference>
<evidence type="ECO:0000313" key="14">
    <source>
        <dbReference type="Proteomes" id="UP000664521"/>
    </source>
</evidence>
<dbReference type="OrthoDB" id="407198at2759"/>
<evidence type="ECO:0000256" key="4">
    <source>
        <dbReference type="ARBA" id="ARBA00005300"/>
    </source>
</evidence>
<dbReference type="SUPFAM" id="SSF53098">
    <property type="entry name" value="Ribonuclease H-like"/>
    <property type="match status" value="1"/>
</dbReference>
<dbReference type="GO" id="GO:0043137">
    <property type="term" value="P:DNA replication, removal of RNA primer"/>
    <property type="evidence" value="ECO:0007669"/>
    <property type="project" value="TreeGrafter"/>
</dbReference>
<dbReference type="InterPro" id="IPR009027">
    <property type="entry name" value="Ribosomal_bL9/RNase_H1_N"/>
</dbReference>
<evidence type="ECO:0000256" key="9">
    <source>
        <dbReference type="ARBA" id="ARBA00022759"/>
    </source>
</evidence>
<comment type="catalytic activity">
    <reaction evidence="1">
        <text>Endonucleolytic cleavage to 5'-phosphomonoester.</text>
        <dbReference type="EC" id="3.1.26.4"/>
    </reaction>
</comment>
<keyword evidence="8" id="KW-0479">Metal-binding</keyword>
<dbReference type="PANTHER" id="PTHR10642:SF26">
    <property type="entry name" value="RIBONUCLEASE H1"/>
    <property type="match status" value="1"/>
</dbReference>
<evidence type="ECO:0000256" key="6">
    <source>
        <dbReference type="ARBA" id="ARBA00017721"/>
    </source>
</evidence>
<dbReference type="GO" id="GO:0004523">
    <property type="term" value="F:RNA-DNA hybrid ribonuclease activity"/>
    <property type="evidence" value="ECO:0007669"/>
    <property type="project" value="UniProtKB-EC"/>
</dbReference>
<dbReference type="Gene3D" id="3.40.970.10">
    <property type="entry name" value="Ribonuclease H1, N-terminal domain"/>
    <property type="match status" value="2"/>
</dbReference>
<evidence type="ECO:0000256" key="2">
    <source>
        <dbReference type="ARBA" id="ARBA00001946"/>
    </source>
</evidence>
<evidence type="ECO:0000256" key="7">
    <source>
        <dbReference type="ARBA" id="ARBA00022722"/>
    </source>
</evidence>
<keyword evidence="10" id="KW-0378">Hydrolase</keyword>
<evidence type="ECO:0000313" key="13">
    <source>
        <dbReference type="EMBL" id="CAF9926773.1"/>
    </source>
</evidence>
<keyword evidence="9" id="KW-0255">Endonuclease</keyword>
<dbReference type="EMBL" id="CAJPDS010000042">
    <property type="protein sequence ID" value="CAF9926773.1"/>
    <property type="molecule type" value="Genomic_DNA"/>
</dbReference>
<organism evidence="13 14">
    <name type="scientific">Heterodermia speciosa</name>
    <dbReference type="NCBI Taxonomy" id="116794"/>
    <lineage>
        <taxon>Eukaryota</taxon>
        <taxon>Fungi</taxon>
        <taxon>Dikarya</taxon>
        <taxon>Ascomycota</taxon>
        <taxon>Pezizomycotina</taxon>
        <taxon>Lecanoromycetes</taxon>
        <taxon>OSLEUM clade</taxon>
        <taxon>Lecanoromycetidae</taxon>
        <taxon>Caliciales</taxon>
        <taxon>Physciaceae</taxon>
        <taxon>Heterodermia</taxon>
    </lineage>
</organism>
<comment type="caution">
    <text evidence="13">The sequence shown here is derived from an EMBL/GenBank/DDBJ whole genome shotgun (WGS) entry which is preliminary data.</text>
</comment>
<dbReference type="SUPFAM" id="SSF55658">
    <property type="entry name" value="L9 N-domain-like"/>
    <property type="match status" value="2"/>
</dbReference>
<dbReference type="Pfam" id="PF01693">
    <property type="entry name" value="Cauli_VI"/>
    <property type="match status" value="2"/>
</dbReference>
<dbReference type="InterPro" id="IPR050092">
    <property type="entry name" value="RNase_H"/>
</dbReference>
<dbReference type="PANTHER" id="PTHR10642">
    <property type="entry name" value="RIBONUCLEASE H1"/>
    <property type="match status" value="1"/>
</dbReference>
<dbReference type="FunFam" id="3.30.420.10:FF:000090">
    <property type="entry name" value="Ribonuclease H"/>
    <property type="match status" value="1"/>
</dbReference>
<dbReference type="FunFam" id="3.40.970.10:FF:000002">
    <property type="entry name" value="Ribonuclease H"/>
    <property type="match status" value="1"/>
</dbReference>
<sequence length="395" mass="43280">MDDTTSIKSGGTLASASAKRKRAAEPKFYAVRIGFKPGIYHTWEDCLKQVTGYKKAKFKSFPTFTEAERFVAGEDNPPGAGSTSSQPTRFYAVRSGRVPGIYTDWTSAQEQIVGWTKPKHKLFSTRAEAQRFLDDEDVSAIGAFDLADQDAELSTDVSAEVVTDLPSKKSKKVTNGTDKVKSVALEYNEEDYEPGTGPLPPGAEDGFDPNIILDPESAKVIYKTQEQRQITKKVGVGSSQTETLRIHTDGSSLGNGKAGAFAGIGVYFGPGDERNLSEALPGTRQTNQRAELTAILRALEIIPRNRDASIITDSKYAIDCVTNWYINWRKNGWRTAAGKPVENKDLVENILTKTEEREKLQARTDFEWIKGHSSNVGNEAADRLAVNGARKASTS</sequence>
<evidence type="ECO:0000256" key="10">
    <source>
        <dbReference type="ARBA" id="ARBA00022801"/>
    </source>
</evidence>
<dbReference type="Gene3D" id="3.30.420.10">
    <property type="entry name" value="Ribonuclease H-like superfamily/Ribonuclease H"/>
    <property type="match status" value="1"/>
</dbReference>
<dbReference type="FunFam" id="3.40.970.10:FF:000001">
    <property type="entry name" value="Ribonuclease H1"/>
    <property type="match status" value="1"/>
</dbReference>
<dbReference type="InterPro" id="IPR002156">
    <property type="entry name" value="RNaseH_domain"/>
</dbReference>
<name>A0A8H3FS11_9LECA</name>
<feature type="domain" description="RNase H type-1" evidence="12">
    <location>
        <begin position="240"/>
        <end position="390"/>
    </location>
</feature>